<dbReference type="AlphaFoldDB" id="A0A515D6S8"/>
<accession>A0A515D6S8</accession>
<organism evidence="2 3">
    <name type="scientific">Rhodoferax sediminis</name>
    <dbReference type="NCBI Taxonomy" id="2509614"/>
    <lineage>
        <taxon>Bacteria</taxon>
        <taxon>Pseudomonadati</taxon>
        <taxon>Pseudomonadota</taxon>
        <taxon>Betaproteobacteria</taxon>
        <taxon>Burkholderiales</taxon>
        <taxon>Comamonadaceae</taxon>
        <taxon>Rhodoferax</taxon>
    </lineage>
</organism>
<evidence type="ECO:0000313" key="3">
    <source>
        <dbReference type="Proteomes" id="UP000316798"/>
    </source>
</evidence>
<dbReference type="EMBL" id="CP035503">
    <property type="protein sequence ID" value="QDL36123.1"/>
    <property type="molecule type" value="Genomic_DNA"/>
</dbReference>
<reference evidence="2 3" key="1">
    <citation type="submission" date="2019-01" db="EMBL/GenBank/DDBJ databases">
        <title>Genomic insights into a novel species Rhodoferax sp.</title>
        <authorList>
            <person name="Jin L."/>
        </authorList>
    </citation>
    <scope>NUCLEOTIDE SEQUENCE [LARGE SCALE GENOMIC DNA]</scope>
    <source>
        <strain evidence="2 3">CHu59-6-5</strain>
    </source>
</reference>
<evidence type="ECO:0000313" key="2">
    <source>
        <dbReference type="EMBL" id="QDL36123.1"/>
    </source>
</evidence>
<dbReference type="RefSeq" id="WP_142817272.1">
    <property type="nucleotide sequence ID" value="NZ_CP035503.1"/>
</dbReference>
<feature type="region of interest" description="Disordered" evidence="1">
    <location>
        <begin position="55"/>
        <end position="88"/>
    </location>
</feature>
<protein>
    <submittedName>
        <fullName evidence="2">Uncharacterized protein</fullName>
    </submittedName>
</protein>
<sequence>MEPSDALAALNRLFVQALRCMGDAGEIDAACRLAAQGWSLLRHDQPKEAERLNGVMHNLTHPRRNSRKESPHGDSPVLSTPTKKETHS</sequence>
<dbReference type="OrthoDB" id="9153513at2"/>
<evidence type="ECO:0000256" key="1">
    <source>
        <dbReference type="SAM" id="MobiDB-lite"/>
    </source>
</evidence>
<dbReference type="KEGG" id="rhf:EUB48_01550"/>
<name>A0A515D6S8_9BURK</name>
<gene>
    <name evidence="2" type="ORF">EUB48_01550</name>
</gene>
<proteinExistence type="predicted"/>
<keyword evidence="3" id="KW-1185">Reference proteome</keyword>
<dbReference type="Proteomes" id="UP000316798">
    <property type="component" value="Chromosome"/>
</dbReference>